<dbReference type="Ensembl" id="ENSCABT00000023921.1">
    <property type="protein sequence ID" value="ENSCABP00000021834.1"/>
    <property type="gene ID" value="ENSCABG00000016092.1"/>
</dbReference>
<keyword evidence="1" id="KW-1133">Transmembrane helix</keyword>
<name>A0A8C0IV43_CHEAB</name>
<evidence type="ECO:0000256" key="1">
    <source>
        <dbReference type="SAM" id="Phobius"/>
    </source>
</evidence>
<dbReference type="AlphaFoldDB" id="A0A8C0IV43"/>
<organism evidence="2 3">
    <name type="scientific">Chelonoidis abingdonii</name>
    <name type="common">Abingdon island giant tortoise</name>
    <name type="synonym">Testudo abingdonii</name>
    <dbReference type="NCBI Taxonomy" id="106734"/>
    <lineage>
        <taxon>Eukaryota</taxon>
        <taxon>Metazoa</taxon>
        <taxon>Chordata</taxon>
        <taxon>Craniata</taxon>
        <taxon>Vertebrata</taxon>
        <taxon>Euteleostomi</taxon>
        <taxon>Archelosauria</taxon>
        <taxon>Testudinata</taxon>
        <taxon>Testudines</taxon>
        <taxon>Cryptodira</taxon>
        <taxon>Durocryptodira</taxon>
        <taxon>Testudinoidea</taxon>
        <taxon>Testudinidae</taxon>
        <taxon>Chelonoidis</taxon>
    </lineage>
</organism>
<evidence type="ECO:0000313" key="2">
    <source>
        <dbReference type="Ensembl" id="ENSCABP00000021834.1"/>
    </source>
</evidence>
<proteinExistence type="predicted"/>
<evidence type="ECO:0000313" key="3">
    <source>
        <dbReference type="Proteomes" id="UP000694404"/>
    </source>
</evidence>
<keyword evidence="3" id="KW-1185">Reference proteome</keyword>
<reference evidence="2" key="1">
    <citation type="submission" date="2025-08" db="UniProtKB">
        <authorList>
            <consortium name="Ensembl"/>
        </authorList>
    </citation>
    <scope>IDENTIFICATION</scope>
</reference>
<keyword evidence="1" id="KW-0812">Transmembrane</keyword>
<protein>
    <submittedName>
        <fullName evidence="2">Uncharacterized protein</fullName>
    </submittedName>
</protein>
<sequence>LRGSTSLLLSWSVLASLFCTWVLGRTRRGAQVPPALTGELEGRRGFNLSHCSMSQSPWQPGL</sequence>
<keyword evidence="1" id="KW-0472">Membrane</keyword>
<accession>A0A8C0IV43</accession>
<feature type="transmembrane region" description="Helical" evidence="1">
    <location>
        <begin position="6"/>
        <end position="24"/>
    </location>
</feature>
<dbReference type="Proteomes" id="UP000694404">
    <property type="component" value="Unplaced"/>
</dbReference>
<reference evidence="2" key="2">
    <citation type="submission" date="2025-09" db="UniProtKB">
        <authorList>
            <consortium name="Ensembl"/>
        </authorList>
    </citation>
    <scope>IDENTIFICATION</scope>
</reference>